<keyword evidence="4 12" id="KW-0479">Metal-binding</keyword>
<dbReference type="CDD" id="cd17748">
    <property type="entry name" value="BRCT_DNA_ligase_like"/>
    <property type="match status" value="1"/>
</dbReference>
<dbReference type="InterPro" id="IPR013840">
    <property type="entry name" value="DNAligase_N"/>
</dbReference>
<dbReference type="Gene3D" id="6.20.10.30">
    <property type="match status" value="1"/>
</dbReference>
<protein>
    <recommendedName>
        <fullName evidence="12">DNA ligase</fullName>
        <ecNumber evidence="12">6.5.1.2</ecNumber>
    </recommendedName>
    <alternativeName>
        <fullName evidence="12">Polydeoxyribonucleotide synthase [NAD(+)]</fullName>
    </alternativeName>
</protein>
<keyword evidence="15" id="KW-1185">Reference proteome</keyword>
<dbReference type="SUPFAM" id="SSF47781">
    <property type="entry name" value="RuvA domain 2-like"/>
    <property type="match status" value="1"/>
</dbReference>
<dbReference type="HAMAP" id="MF_01588">
    <property type="entry name" value="DNA_ligase_A"/>
    <property type="match status" value="1"/>
</dbReference>
<dbReference type="Proteomes" id="UP001165405">
    <property type="component" value="Unassembled WGS sequence"/>
</dbReference>
<evidence type="ECO:0000313" key="14">
    <source>
        <dbReference type="EMBL" id="MCF4121284.1"/>
    </source>
</evidence>
<name>A0AA41QFR3_9MICO</name>
<dbReference type="GO" id="GO:0006281">
    <property type="term" value="P:DNA repair"/>
    <property type="evidence" value="ECO:0007669"/>
    <property type="project" value="UniProtKB-KW"/>
</dbReference>
<comment type="caution">
    <text evidence="14">The sequence shown here is derived from an EMBL/GenBank/DDBJ whole genome shotgun (WGS) entry which is preliminary data.</text>
</comment>
<dbReference type="InterPro" id="IPR041663">
    <property type="entry name" value="DisA/LigA_HHH"/>
</dbReference>
<dbReference type="InterPro" id="IPR004150">
    <property type="entry name" value="NAD_DNA_ligase_OB"/>
</dbReference>
<dbReference type="SUPFAM" id="SSF50249">
    <property type="entry name" value="Nucleic acid-binding proteins"/>
    <property type="match status" value="1"/>
</dbReference>
<dbReference type="Pfam" id="PF01653">
    <property type="entry name" value="DNA_ligase_aden"/>
    <property type="match status" value="1"/>
</dbReference>
<accession>A0AA41QFR3</accession>
<feature type="binding site" evidence="12">
    <location>
        <begin position="42"/>
        <end position="46"/>
    </location>
    <ligand>
        <name>NAD(+)</name>
        <dbReference type="ChEBI" id="CHEBI:57540"/>
    </ligand>
</feature>
<dbReference type="InterPro" id="IPR003583">
    <property type="entry name" value="Hlx-hairpin-Hlx_DNA-bd_motif"/>
</dbReference>
<dbReference type="FunFam" id="1.10.150.20:FF:000007">
    <property type="entry name" value="DNA ligase"/>
    <property type="match status" value="1"/>
</dbReference>
<keyword evidence="10 12" id="KW-0464">Manganese</keyword>
<feature type="binding site" evidence="12">
    <location>
        <position position="302"/>
    </location>
    <ligand>
        <name>NAD(+)</name>
        <dbReference type="ChEBI" id="CHEBI:57540"/>
    </ligand>
</feature>
<dbReference type="InterPro" id="IPR001679">
    <property type="entry name" value="DNA_ligase"/>
</dbReference>
<dbReference type="SUPFAM" id="SSF56091">
    <property type="entry name" value="DNA ligase/mRNA capping enzyme, catalytic domain"/>
    <property type="match status" value="1"/>
</dbReference>
<keyword evidence="9 12" id="KW-0234">DNA repair</keyword>
<feature type="domain" description="BRCT" evidence="13">
    <location>
        <begin position="609"/>
        <end position="690"/>
    </location>
</feature>
<dbReference type="EMBL" id="JAKGSG010000029">
    <property type="protein sequence ID" value="MCF4121284.1"/>
    <property type="molecule type" value="Genomic_DNA"/>
</dbReference>
<feature type="binding site" evidence="12">
    <location>
        <position position="423"/>
    </location>
    <ligand>
        <name>Zn(2+)</name>
        <dbReference type="ChEBI" id="CHEBI:29105"/>
    </ligand>
</feature>
<evidence type="ECO:0000259" key="13">
    <source>
        <dbReference type="PROSITE" id="PS50172"/>
    </source>
</evidence>
<dbReference type="AlphaFoldDB" id="A0AA41QFR3"/>
<comment type="caution">
    <text evidence="12">Lacks conserved residue(s) required for the propagation of feature annotation.</text>
</comment>
<dbReference type="SUPFAM" id="SSF52113">
    <property type="entry name" value="BRCT domain"/>
    <property type="match status" value="1"/>
</dbReference>
<dbReference type="GO" id="GO:0046872">
    <property type="term" value="F:metal ion binding"/>
    <property type="evidence" value="ECO:0007669"/>
    <property type="project" value="UniProtKB-KW"/>
</dbReference>
<evidence type="ECO:0000256" key="12">
    <source>
        <dbReference type="HAMAP-Rule" id="MF_01588"/>
    </source>
</evidence>
<dbReference type="Pfam" id="PF12826">
    <property type="entry name" value="HHH_2"/>
    <property type="match status" value="1"/>
</dbReference>
<feature type="active site" description="N6-AMP-lysine intermediate" evidence="12">
    <location>
        <position position="123"/>
    </location>
</feature>
<comment type="similarity">
    <text evidence="12">Belongs to the NAD-dependent DNA ligase family. LigA subfamily.</text>
</comment>
<keyword evidence="8 12" id="KW-0520">NAD</keyword>
<evidence type="ECO:0000313" key="15">
    <source>
        <dbReference type="Proteomes" id="UP001165405"/>
    </source>
</evidence>
<proteinExistence type="inferred from homology"/>
<comment type="catalytic activity">
    <reaction evidence="11 12">
        <text>NAD(+) + (deoxyribonucleotide)n-3'-hydroxyl + 5'-phospho-(deoxyribonucleotide)m = (deoxyribonucleotide)n+m + AMP + beta-nicotinamide D-nucleotide.</text>
        <dbReference type="EC" id="6.5.1.2"/>
    </reaction>
</comment>
<keyword evidence="3 12" id="KW-0235">DNA replication</keyword>
<sequence length="724" mass="76475">MTTNPAHTADSLLDETAYLDAVARARRAADAYYGTGEPDLDDETYDRLLRSIVAWETAHPDHAAPESPSRQVAAGVTLGDVPHTVAMLSLGNVFSDDDLTTWAASVERRLGGAPVAGWAVEPKLDGVALAARYRDGRLVQLVTRGNGTTGEDVSHAIGHIVGLPLTLTEPVTIEVRGEVLMTEAQFTAANTLRTEHGALAFANRRNASSGSLRAKDRAYQIAQTFLAYAALTVPEHTDVPDLGTLTHTQLIARLASLGLGTTAGTPVATVACATLQEALERVHQVGALRADLDFELDGAVIKADDPDDQARAGFGSRTPHWATAYKFPAVQKITVLRAVEWSVGRTGVIAPRAVLDPVEVAGTTITYATLHNPADITRRGLMIGDHVVVYRAGEVIPRVEGAVSTLRTGDEQPVVFPEACPRCGADIDRRQERWRCTRGRACGQIEAIRYAVSRDALDIDGLGEKIVVQLVDKGLVDDFADLFTLNRDQLLSLDRLADKSADNLLAAIQDAKTRPLNRIFCALGVLGTGRTMSLRLATHFGTMAAIQAATITDLEVVDGIGPEKAPTIAADLAELALLIDKLVATGVNLTQPGFTPPTTDDPDEPTPPAVDLPLAGLTVVVTGSMTGPLAGYSRTEMTELIVRAGGRPSSNVSARTHLLVAGDNAGSKLAKAQALGIETITPDELAETIRLGLAAARIAMMAMAAGGTPECPTSLTCGDARAEA</sequence>
<evidence type="ECO:0000256" key="2">
    <source>
        <dbReference type="ARBA" id="ARBA00022598"/>
    </source>
</evidence>
<organism evidence="14 15">
    <name type="scientific">Antribacter soli</name>
    <dbReference type="NCBI Taxonomy" id="2910976"/>
    <lineage>
        <taxon>Bacteria</taxon>
        <taxon>Bacillati</taxon>
        <taxon>Actinomycetota</taxon>
        <taxon>Actinomycetes</taxon>
        <taxon>Micrococcales</taxon>
        <taxon>Promicromonosporaceae</taxon>
        <taxon>Antribacter</taxon>
    </lineage>
</organism>
<evidence type="ECO:0000256" key="8">
    <source>
        <dbReference type="ARBA" id="ARBA00023027"/>
    </source>
</evidence>
<comment type="cofactor">
    <cofactor evidence="12">
        <name>Mg(2+)</name>
        <dbReference type="ChEBI" id="CHEBI:18420"/>
    </cofactor>
    <cofactor evidence="12">
        <name>Mn(2+)</name>
        <dbReference type="ChEBI" id="CHEBI:29035"/>
    </cofactor>
</comment>
<reference evidence="14" key="1">
    <citation type="submission" date="2022-01" db="EMBL/GenBank/DDBJ databases">
        <title>Antribacter sp. nov., isolated from Guizhou of China.</title>
        <authorList>
            <person name="Chengliang C."/>
            <person name="Ya Z."/>
        </authorList>
    </citation>
    <scope>NUCLEOTIDE SEQUENCE</scope>
    <source>
        <strain evidence="14">KLBMP 9083</strain>
    </source>
</reference>
<feature type="binding site" evidence="12">
    <location>
        <position position="178"/>
    </location>
    <ligand>
        <name>NAD(+)</name>
        <dbReference type="ChEBI" id="CHEBI:57540"/>
    </ligand>
</feature>
<feature type="binding site" evidence="12">
    <location>
        <begin position="89"/>
        <end position="90"/>
    </location>
    <ligand>
        <name>NAD(+)</name>
        <dbReference type="ChEBI" id="CHEBI:57540"/>
    </ligand>
</feature>
<dbReference type="SMART" id="SM00278">
    <property type="entry name" value="HhH1"/>
    <property type="match status" value="3"/>
</dbReference>
<evidence type="ECO:0000256" key="6">
    <source>
        <dbReference type="ARBA" id="ARBA00022833"/>
    </source>
</evidence>
<feature type="binding site" evidence="12">
    <location>
        <position position="144"/>
    </location>
    <ligand>
        <name>NAD(+)</name>
        <dbReference type="ChEBI" id="CHEBI:57540"/>
    </ligand>
</feature>
<evidence type="ECO:0000256" key="7">
    <source>
        <dbReference type="ARBA" id="ARBA00022842"/>
    </source>
</evidence>
<dbReference type="PROSITE" id="PS01055">
    <property type="entry name" value="DNA_LIGASE_N1"/>
    <property type="match status" value="1"/>
</dbReference>
<dbReference type="GO" id="GO:0003911">
    <property type="term" value="F:DNA ligase (NAD+) activity"/>
    <property type="evidence" value="ECO:0007669"/>
    <property type="project" value="UniProtKB-UniRule"/>
</dbReference>
<dbReference type="EC" id="6.5.1.2" evidence="12"/>
<gene>
    <name evidence="12 14" type="primary">ligA</name>
    <name evidence="14" type="ORF">L1785_09845</name>
</gene>
<dbReference type="Gene3D" id="1.10.150.20">
    <property type="entry name" value="5' to 3' exonuclease, C-terminal subdomain"/>
    <property type="match status" value="2"/>
</dbReference>
<evidence type="ECO:0000256" key="4">
    <source>
        <dbReference type="ARBA" id="ARBA00022723"/>
    </source>
</evidence>
<dbReference type="InterPro" id="IPR013839">
    <property type="entry name" value="DNAligase_adenylation"/>
</dbReference>
<dbReference type="RefSeq" id="WP_236089084.1">
    <property type="nucleotide sequence ID" value="NZ_JAKGSG010000029.1"/>
</dbReference>
<evidence type="ECO:0000256" key="3">
    <source>
        <dbReference type="ARBA" id="ARBA00022705"/>
    </source>
</evidence>
<dbReference type="Gene3D" id="2.40.50.140">
    <property type="entry name" value="Nucleic acid-binding proteins"/>
    <property type="match status" value="1"/>
</dbReference>
<dbReference type="CDD" id="cd00114">
    <property type="entry name" value="LIGANc"/>
    <property type="match status" value="1"/>
</dbReference>
<evidence type="ECO:0000256" key="10">
    <source>
        <dbReference type="ARBA" id="ARBA00023211"/>
    </source>
</evidence>
<dbReference type="Pfam" id="PF03120">
    <property type="entry name" value="OB_DNA_ligase"/>
    <property type="match status" value="1"/>
</dbReference>
<dbReference type="SMART" id="SM00292">
    <property type="entry name" value="BRCT"/>
    <property type="match status" value="1"/>
</dbReference>
<keyword evidence="2 12" id="KW-0436">Ligase</keyword>
<evidence type="ECO:0000256" key="1">
    <source>
        <dbReference type="ARBA" id="ARBA00004067"/>
    </source>
</evidence>
<dbReference type="InterPro" id="IPR018239">
    <property type="entry name" value="DNA_ligase_AS"/>
</dbReference>
<dbReference type="SMART" id="SM00532">
    <property type="entry name" value="LIGANc"/>
    <property type="match status" value="1"/>
</dbReference>
<feature type="binding site" evidence="12">
    <location>
        <position position="442"/>
    </location>
    <ligand>
        <name>Zn(2+)</name>
        <dbReference type="ChEBI" id="CHEBI:29105"/>
    </ligand>
</feature>
<dbReference type="NCBIfam" id="TIGR00575">
    <property type="entry name" value="dnlj"/>
    <property type="match status" value="1"/>
</dbReference>
<dbReference type="Gene3D" id="3.30.470.30">
    <property type="entry name" value="DNA ligase/mRNA capping enzyme"/>
    <property type="match status" value="1"/>
</dbReference>
<dbReference type="InterPro" id="IPR001357">
    <property type="entry name" value="BRCT_dom"/>
</dbReference>
<evidence type="ECO:0000256" key="5">
    <source>
        <dbReference type="ARBA" id="ARBA00022763"/>
    </source>
</evidence>
<keyword evidence="7 12" id="KW-0460">Magnesium</keyword>
<evidence type="ECO:0000256" key="9">
    <source>
        <dbReference type="ARBA" id="ARBA00023204"/>
    </source>
</evidence>
<dbReference type="InterPro" id="IPR012340">
    <property type="entry name" value="NA-bd_OB-fold"/>
</dbReference>
<dbReference type="PROSITE" id="PS50172">
    <property type="entry name" value="BRCT"/>
    <property type="match status" value="1"/>
</dbReference>
<dbReference type="Gene3D" id="1.10.287.610">
    <property type="entry name" value="Helix hairpin bin"/>
    <property type="match status" value="1"/>
</dbReference>
<dbReference type="Pfam" id="PF14520">
    <property type="entry name" value="HHH_5"/>
    <property type="match status" value="1"/>
</dbReference>
<dbReference type="InterPro" id="IPR010994">
    <property type="entry name" value="RuvA_2-like"/>
</dbReference>
<evidence type="ECO:0000256" key="11">
    <source>
        <dbReference type="ARBA" id="ARBA00034005"/>
    </source>
</evidence>
<feature type="binding site" evidence="12">
    <location>
        <position position="420"/>
    </location>
    <ligand>
        <name>Zn(2+)</name>
        <dbReference type="ChEBI" id="CHEBI:29105"/>
    </ligand>
</feature>
<dbReference type="GO" id="GO:0006260">
    <property type="term" value="P:DNA replication"/>
    <property type="evidence" value="ECO:0007669"/>
    <property type="project" value="UniProtKB-KW"/>
</dbReference>
<dbReference type="PIRSF" id="PIRSF001604">
    <property type="entry name" value="LigA"/>
    <property type="match status" value="1"/>
</dbReference>
<comment type="function">
    <text evidence="1 12">DNA ligase that catalyzes the formation of phosphodiester linkages between 5'-phosphoryl and 3'-hydroxyl groups in double-stranded DNA using NAD as a coenzyme and as the energy source for the reaction. It is essential for DNA replication and repair of damaged DNA.</text>
</comment>
<dbReference type="InterPro" id="IPR036420">
    <property type="entry name" value="BRCT_dom_sf"/>
</dbReference>
<dbReference type="NCBIfam" id="NF005932">
    <property type="entry name" value="PRK07956.1"/>
    <property type="match status" value="1"/>
</dbReference>
<dbReference type="Pfam" id="PF00533">
    <property type="entry name" value="BRCT"/>
    <property type="match status" value="1"/>
</dbReference>
<keyword evidence="5 12" id="KW-0227">DNA damage</keyword>
<feature type="binding site" evidence="12">
    <location>
        <position position="326"/>
    </location>
    <ligand>
        <name>NAD(+)</name>
        <dbReference type="ChEBI" id="CHEBI:57540"/>
    </ligand>
</feature>
<dbReference type="Gene3D" id="3.40.50.10190">
    <property type="entry name" value="BRCT domain"/>
    <property type="match status" value="1"/>
</dbReference>
<keyword evidence="6 12" id="KW-0862">Zinc</keyword>
<feature type="binding site" evidence="12">
    <location>
        <position position="121"/>
    </location>
    <ligand>
        <name>NAD(+)</name>
        <dbReference type="ChEBI" id="CHEBI:57540"/>
    </ligand>
</feature>
<dbReference type="GO" id="GO:0003677">
    <property type="term" value="F:DNA binding"/>
    <property type="evidence" value="ECO:0007669"/>
    <property type="project" value="InterPro"/>
</dbReference>